<keyword evidence="3" id="KW-1185">Reference proteome</keyword>
<evidence type="ECO:0000313" key="3">
    <source>
        <dbReference type="Proteomes" id="UP001501752"/>
    </source>
</evidence>
<feature type="region of interest" description="Disordered" evidence="1">
    <location>
        <begin position="21"/>
        <end position="43"/>
    </location>
</feature>
<gene>
    <name evidence="2" type="ORF">GCM10023235_50360</name>
</gene>
<dbReference type="EMBL" id="BAABIS010000001">
    <property type="protein sequence ID" value="GAA4865897.1"/>
    <property type="molecule type" value="Genomic_DNA"/>
</dbReference>
<protein>
    <submittedName>
        <fullName evidence="2">Uncharacterized protein</fullName>
    </submittedName>
</protein>
<proteinExistence type="predicted"/>
<name>A0ABP9E0K2_9ACTN</name>
<organism evidence="2 3">
    <name type="scientific">Kitasatospora terrestris</name>
    <dbReference type="NCBI Taxonomy" id="258051"/>
    <lineage>
        <taxon>Bacteria</taxon>
        <taxon>Bacillati</taxon>
        <taxon>Actinomycetota</taxon>
        <taxon>Actinomycetes</taxon>
        <taxon>Kitasatosporales</taxon>
        <taxon>Streptomycetaceae</taxon>
        <taxon>Kitasatospora</taxon>
    </lineage>
</organism>
<reference evidence="3" key="1">
    <citation type="journal article" date="2019" name="Int. J. Syst. Evol. Microbiol.">
        <title>The Global Catalogue of Microorganisms (GCM) 10K type strain sequencing project: providing services to taxonomists for standard genome sequencing and annotation.</title>
        <authorList>
            <consortium name="The Broad Institute Genomics Platform"/>
            <consortium name="The Broad Institute Genome Sequencing Center for Infectious Disease"/>
            <person name="Wu L."/>
            <person name="Ma J."/>
        </authorList>
    </citation>
    <scope>NUCLEOTIDE SEQUENCE [LARGE SCALE GENOMIC DNA]</scope>
    <source>
        <strain evidence="3">JCM 13006</strain>
    </source>
</reference>
<evidence type="ECO:0000313" key="2">
    <source>
        <dbReference type="EMBL" id="GAA4865897.1"/>
    </source>
</evidence>
<sequence>MSYTQNTRRVLTGGCSKSLGGVMTSVPSEANKSHVPGSWPRGCKRTPVGDEAWMRYEAERASREVFLGVVRADLEQQPSPRAVRAAGRRWCTAIVALADDVAKQKQEGGR</sequence>
<accession>A0ABP9E0K2</accession>
<dbReference type="Proteomes" id="UP001501752">
    <property type="component" value="Unassembled WGS sequence"/>
</dbReference>
<comment type="caution">
    <text evidence="2">The sequence shown here is derived from an EMBL/GenBank/DDBJ whole genome shotgun (WGS) entry which is preliminary data.</text>
</comment>
<evidence type="ECO:0000256" key="1">
    <source>
        <dbReference type="SAM" id="MobiDB-lite"/>
    </source>
</evidence>